<reference evidence="8 9" key="1">
    <citation type="submission" date="2019-02" db="EMBL/GenBank/DDBJ databases">
        <title>Isolation and identification of novel species under the genus Muribaculum.</title>
        <authorList>
            <person name="Miyake S."/>
            <person name="Ding Y."/>
            <person name="Low A."/>
            <person name="Soh M."/>
            <person name="Seedorf H."/>
        </authorList>
    </citation>
    <scope>NUCLEOTIDE SEQUENCE [LARGE SCALE GENOMIC DNA]</scope>
    <source>
        <strain evidence="8 9">TLL-A4</strain>
    </source>
</reference>
<dbReference type="PANTHER" id="PTHR33841:SF5">
    <property type="entry name" value="DNA METHYLASE (MODIFICATION METHYLASE) (METHYLTRANSFERASE)-RELATED"/>
    <property type="match status" value="1"/>
</dbReference>
<sequence length="624" mass="70978">MARNPIMEIKTLISLEDKYIYQDAIELLNSDDPFAPITSEVIENANVKIREIATRIHHHILLELIYIYVSNKFSNCTDIMQICFNTNSICTTGLSISNIDTIPSLCEQLHISFLNSKFSLSIKSSKVRSKSKEQFIELGAVYTQSHIAKNIVDDTFANLPVPIQEAKVLDFACGTGRFYENVIPYFEDKKKGVLFNVYAIDLDLDALNITRLKALSFIDSLSKEECFTLCQHIVLKDALRKNNSFFPEPLQISPADLDGLAEGGFDAIVSNPPYLVLKPNKSKAGVGGSDKIQEQVNYYRTCGFYQYSIEGMLNLYQLSIERMLQMLKIGGELGIICPSTLFGDVSAKKLRKHLLLRNNVRSIRFFAEKIPLFENVNQATNIFILQKGGTTSDITISEEEDVFDVNISLVKELFPENLEIPTIKSSEWDILRKLSTLKKLKQFPSIRNRRGELDLSLCREFVTSAQTPYRLVRGNMIGESEVKDINGEFVLESFIPTRSKDYRTYDFNRKRLICQQISNGGLRRRLRFIFCASTDVLGNSCNYISSDEETLAKLYLILNSSVLNWRFKITSSNNHINNYELDELPIIDLDKVDASFSYSSQEELDEYIGALYGLSKDERNLIAI</sequence>
<dbReference type="EC" id="2.1.1.72" evidence="2"/>
<dbReference type="GO" id="GO:0032259">
    <property type="term" value="P:methylation"/>
    <property type="evidence" value="ECO:0007669"/>
    <property type="project" value="UniProtKB-KW"/>
</dbReference>
<organism evidence="8 9">
    <name type="scientific">Muribaculum gordoncarteri</name>
    <dbReference type="NCBI Taxonomy" id="2530390"/>
    <lineage>
        <taxon>Bacteria</taxon>
        <taxon>Pseudomonadati</taxon>
        <taxon>Bacteroidota</taxon>
        <taxon>Bacteroidia</taxon>
        <taxon>Bacteroidales</taxon>
        <taxon>Muribaculaceae</taxon>
        <taxon>Muribaculum</taxon>
    </lineage>
</organism>
<dbReference type="InterPro" id="IPR029063">
    <property type="entry name" value="SAM-dependent_MTases_sf"/>
</dbReference>
<evidence type="ECO:0000256" key="3">
    <source>
        <dbReference type="ARBA" id="ARBA00022603"/>
    </source>
</evidence>
<dbReference type="GO" id="GO:0009007">
    <property type="term" value="F:site-specific DNA-methyltransferase (adenine-specific) activity"/>
    <property type="evidence" value="ECO:0007669"/>
    <property type="project" value="UniProtKB-EC"/>
</dbReference>
<comment type="catalytic activity">
    <reaction evidence="6">
        <text>a 2'-deoxyadenosine in DNA + S-adenosyl-L-methionine = an N(6)-methyl-2'-deoxyadenosine in DNA + S-adenosyl-L-homocysteine + H(+)</text>
        <dbReference type="Rhea" id="RHEA:15197"/>
        <dbReference type="Rhea" id="RHEA-COMP:12418"/>
        <dbReference type="Rhea" id="RHEA-COMP:12419"/>
        <dbReference type="ChEBI" id="CHEBI:15378"/>
        <dbReference type="ChEBI" id="CHEBI:57856"/>
        <dbReference type="ChEBI" id="CHEBI:59789"/>
        <dbReference type="ChEBI" id="CHEBI:90615"/>
        <dbReference type="ChEBI" id="CHEBI:90616"/>
        <dbReference type="EC" id="2.1.1.72"/>
    </reaction>
</comment>
<comment type="similarity">
    <text evidence="1">Belongs to the N(4)/N(6)-methyltransferase family.</text>
</comment>
<evidence type="ECO:0000256" key="6">
    <source>
        <dbReference type="ARBA" id="ARBA00047942"/>
    </source>
</evidence>
<keyword evidence="3" id="KW-0489">Methyltransferase</keyword>
<evidence type="ECO:0000313" key="8">
    <source>
        <dbReference type="EMBL" id="QCD35467.1"/>
    </source>
</evidence>
<feature type="domain" description="Type II methyltransferase M.TaqI-like" evidence="7">
    <location>
        <begin position="196"/>
        <end position="369"/>
    </location>
</feature>
<dbReference type="GO" id="GO:0006304">
    <property type="term" value="P:DNA modification"/>
    <property type="evidence" value="ECO:0007669"/>
    <property type="project" value="InterPro"/>
</dbReference>
<dbReference type="GO" id="GO:0003676">
    <property type="term" value="F:nucleic acid binding"/>
    <property type="evidence" value="ECO:0007669"/>
    <property type="project" value="InterPro"/>
</dbReference>
<dbReference type="AlphaFoldDB" id="A0A4V1D1J9"/>
<dbReference type="KEGG" id="mgod:E7746_05940"/>
<dbReference type="SUPFAM" id="SSF53335">
    <property type="entry name" value="S-adenosyl-L-methionine-dependent methyltransferases"/>
    <property type="match status" value="1"/>
</dbReference>
<protein>
    <recommendedName>
        <fullName evidence="2">site-specific DNA-methyltransferase (adenine-specific)</fullName>
        <ecNumber evidence="2">2.1.1.72</ecNumber>
    </recommendedName>
</protein>
<evidence type="ECO:0000256" key="1">
    <source>
        <dbReference type="ARBA" id="ARBA00006594"/>
    </source>
</evidence>
<evidence type="ECO:0000259" key="7">
    <source>
        <dbReference type="Pfam" id="PF07669"/>
    </source>
</evidence>
<dbReference type="InterPro" id="IPR011639">
    <property type="entry name" value="MethylTrfase_TaqI-like_dom"/>
</dbReference>
<dbReference type="OrthoDB" id="32195at2"/>
<dbReference type="CDD" id="cd02440">
    <property type="entry name" value="AdoMet_MTases"/>
    <property type="match status" value="1"/>
</dbReference>
<evidence type="ECO:0000256" key="4">
    <source>
        <dbReference type="ARBA" id="ARBA00022679"/>
    </source>
</evidence>
<dbReference type="PROSITE" id="PS00092">
    <property type="entry name" value="N6_MTASE"/>
    <property type="match status" value="1"/>
</dbReference>
<keyword evidence="9" id="KW-1185">Reference proteome</keyword>
<name>A0A4V1D1J9_9BACT</name>
<dbReference type="EMBL" id="CP039393">
    <property type="protein sequence ID" value="QCD35467.1"/>
    <property type="molecule type" value="Genomic_DNA"/>
</dbReference>
<dbReference type="PRINTS" id="PR00507">
    <property type="entry name" value="N12N6MTFRASE"/>
</dbReference>
<evidence type="ECO:0000256" key="2">
    <source>
        <dbReference type="ARBA" id="ARBA00011900"/>
    </source>
</evidence>
<dbReference type="PANTHER" id="PTHR33841">
    <property type="entry name" value="DNA METHYLTRANSFERASE YEEA-RELATED"/>
    <property type="match status" value="1"/>
</dbReference>
<dbReference type="Gene3D" id="3.40.50.150">
    <property type="entry name" value="Vaccinia Virus protein VP39"/>
    <property type="match status" value="1"/>
</dbReference>
<dbReference type="Pfam" id="PF07669">
    <property type="entry name" value="Eco57I"/>
    <property type="match status" value="1"/>
</dbReference>
<gene>
    <name evidence="8" type="ORF">E7746_05940</name>
</gene>
<keyword evidence="5" id="KW-0949">S-adenosyl-L-methionine</keyword>
<dbReference type="REBASE" id="310265">
    <property type="entry name" value="M2.MspA4ORF5935P"/>
</dbReference>
<dbReference type="InterPro" id="IPR002052">
    <property type="entry name" value="DNA_methylase_N6_adenine_CS"/>
</dbReference>
<proteinExistence type="inferred from homology"/>
<evidence type="ECO:0000313" key="9">
    <source>
        <dbReference type="Proteomes" id="UP000297031"/>
    </source>
</evidence>
<keyword evidence="4" id="KW-0808">Transferase</keyword>
<evidence type="ECO:0000256" key="5">
    <source>
        <dbReference type="ARBA" id="ARBA00022691"/>
    </source>
</evidence>
<dbReference type="InterPro" id="IPR050953">
    <property type="entry name" value="N4_N6_ade-DNA_methylase"/>
</dbReference>
<dbReference type="Proteomes" id="UP000297031">
    <property type="component" value="Chromosome"/>
</dbReference>
<accession>A0A4V1D1J9</accession>